<dbReference type="RefSeq" id="WP_092650792.1">
    <property type="nucleotide sequence ID" value="NZ_FOHA01000004.1"/>
</dbReference>
<proteinExistence type="predicted"/>
<dbReference type="STRING" id="142588.SAMN04488559_10439"/>
<accession>A0A1H9RHK3</accession>
<keyword evidence="1" id="KW-1133">Transmembrane helix</keyword>
<evidence type="ECO:0000256" key="1">
    <source>
        <dbReference type="SAM" id="Phobius"/>
    </source>
</evidence>
<dbReference type="Proteomes" id="UP000198948">
    <property type="component" value="Unassembled WGS sequence"/>
</dbReference>
<feature type="transmembrane region" description="Helical" evidence="1">
    <location>
        <begin position="31"/>
        <end position="48"/>
    </location>
</feature>
<keyword evidence="3" id="KW-1185">Reference proteome</keyword>
<keyword evidence="1" id="KW-0812">Transmembrane</keyword>
<reference evidence="2 3" key="1">
    <citation type="submission" date="2016-10" db="EMBL/GenBank/DDBJ databases">
        <authorList>
            <person name="de Groot N.N."/>
        </authorList>
    </citation>
    <scope>NUCLEOTIDE SEQUENCE [LARGE SCALE GENOMIC DNA]</scope>
    <source>
        <strain evidence="2 3">DSM 13760</strain>
    </source>
</reference>
<dbReference type="Pfam" id="PF10112">
    <property type="entry name" value="Halogen_Hydrol"/>
    <property type="match status" value="1"/>
</dbReference>
<sequence length="202" mass="23427">MNKIKKMAIYLLIVTTGFSVFYFFFDGISEDFLPFFIISLILFIIILPDKKKKASIKKQEQYAALGLDKQEIDFFRETMSTAKEQIVAIEKNMIYTTKLQAIESRNNTVKIMHGLFKGITNHPLRLHEVDQFLYVHLPSLLELTTHYLEINQQEIKNKAVYEAINESAEGIDQLCQDISQDYATFFTEENEEAVTDAEHAKK</sequence>
<keyword evidence="1" id="KW-0472">Membrane</keyword>
<organism evidence="2 3">
    <name type="scientific">Isobaculum melis</name>
    <dbReference type="NCBI Taxonomy" id="142588"/>
    <lineage>
        <taxon>Bacteria</taxon>
        <taxon>Bacillati</taxon>
        <taxon>Bacillota</taxon>
        <taxon>Bacilli</taxon>
        <taxon>Lactobacillales</taxon>
        <taxon>Carnobacteriaceae</taxon>
        <taxon>Isobaculum</taxon>
    </lineage>
</organism>
<evidence type="ECO:0000313" key="2">
    <source>
        <dbReference type="EMBL" id="SER72108.1"/>
    </source>
</evidence>
<dbReference type="AlphaFoldDB" id="A0A1H9RHK3"/>
<feature type="transmembrane region" description="Helical" evidence="1">
    <location>
        <begin position="7"/>
        <end position="25"/>
    </location>
</feature>
<dbReference type="EMBL" id="FOHA01000004">
    <property type="protein sequence ID" value="SER72108.1"/>
    <property type="molecule type" value="Genomic_DNA"/>
</dbReference>
<dbReference type="OrthoDB" id="2243657at2"/>
<name>A0A1H9RHK3_9LACT</name>
<gene>
    <name evidence="2" type="ORF">SAMN04488559_10439</name>
</gene>
<dbReference type="InterPro" id="IPR018770">
    <property type="entry name" value="ChloroindolylP_hydrolase"/>
</dbReference>
<protein>
    <submittedName>
        <fullName evidence="2">5-bromo-4-chloroindolyl phosphate hydrolysis protein</fullName>
    </submittedName>
</protein>
<evidence type="ECO:0000313" key="3">
    <source>
        <dbReference type="Proteomes" id="UP000198948"/>
    </source>
</evidence>